<dbReference type="EMBL" id="JASPKY010000606">
    <property type="protein sequence ID" value="KAK9688104.1"/>
    <property type="molecule type" value="Genomic_DNA"/>
</dbReference>
<organism evidence="2 3">
    <name type="scientific">Popillia japonica</name>
    <name type="common">Japanese beetle</name>
    <dbReference type="NCBI Taxonomy" id="7064"/>
    <lineage>
        <taxon>Eukaryota</taxon>
        <taxon>Metazoa</taxon>
        <taxon>Ecdysozoa</taxon>
        <taxon>Arthropoda</taxon>
        <taxon>Hexapoda</taxon>
        <taxon>Insecta</taxon>
        <taxon>Pterygota</taxon>
        <taxon>Neoptera</taxon>
        <taxon>Endopterygota</taxon>
        <taxon>Coleoptera</taxon>
        <taxon>Polyphaga</taxon>
        <taxon>Scarabaeiformia</taxon>
        <taxon>Scarabaeidae</taxon>
        <taxon>Rutelinae</taxon>
        <taxon>Popillia</taxon>
    </lineage>
</organism>
<feature type="coiled-coil region" evidence="1">
    <location>
        <begin position="47"/>
        <end position="74"/>
    </location>
</feature>
<accession>A0AAW1IFB3</accession>
<dbReference type="Proteomes" id="UP001458880">
    <property type="component" value="Unassembled WGS sequence"/>
</dbReference>
<keyword evidence="3" id="KW-1185">Reference proteome</keyword>
<evidence type="ECO:0000256" key="1">
    <source>
        <dbReference type="SAM" id="Coils"/>
    </source>
</evidence>
<sequence length="85" mass="9610">MPADSRDLRITRSTAEEEALIKKIVEKVLCSDLLKKELIETIRSEIVSELKEQVKALTNKVVSLEVELKSARLETMKAVNDLKSN</sequence>
<dbReference type="AlphaFoldDB" id="A0AAW1IFB3"/>
<reference evidence="2 3" key="1">
    <citation type="journal article" date="2024" name="BMC Genomics">
        <title>De novo assembly and annotation of Popillia japonica's genome with initial clues to its potential as an invasive pest.</title>
        <authorList>
            <person name="Cucini C."/>
            <person name="Boschi S."/>
            <person name="Funari R."/>
            <person name="Cardaioli E."/>
            <person name="Iannotti N."/>
            <person name="Marturano G."/>
            <person name="Paoli F."/>
            <person name="Bruttini M."/>
            <person name="Carapelli A."/>
            <person name="Frati F."/>
            <person name="Nardi F."/>
        </authorList>
    </citation>
    <scope>NUCLEOTIDE SEQUENCE [LARGE SCALE GENOMIC DNA]</scope>
    <source>
        <strain evidence="2">DMR45628</strain>
    </source>
</reference>
<protein>
    <submittedName>
        <fullName evidence="2">Uncharacterized protein</fullName>
    </submittedName>
</protein>
<gene>
    <name evidence="2" type="ORF">QE152_g35779</name>
</gene>
<evidence type="ECO:0000313" key="3">
    <source>
        <dbReference type="Proteomes" id="UP001458880"/>
    </source>
</evidence>
<proteinExistence type="predicted"/>
<keyword evidence="1" id="KW-0175">Coiled coil</keyword>
<name>A0AAW1IFB3_POPJA</name>
<comment type="caution">
    <text evidence="2">The sequence shown here is derived from an EMBL/GenBank/DDBJ whole genome shotgun (WGS) entry which is preliminary data.</text>
</comment>
<evidence type="ECO:0000313" key="2">
    <source>
        <dbReference type="EMBL" id="KAK9688104.1"/>
    </source>
</evidence>